<accession>N6WD05</accession>
<proteinExistence type="predicted"/>
<dbReference type="Proteomes" id="UP000013015">
    <property type="component" value="Unassembled WGS sequence"/>
</dbReference>
<dbReference type="eggNOG" id="ENOG5033037">
    <property type="taxonomic scope" value="Bacteria"/>
</dbReference>
<evidence type="ECO:0000313" key="1">
    <source>
        <dbReference type="EMBL" id="ENO18094.1"/>
    </source>
</evidence>
<gene>
    <name evidence="1" type="ORF">HMPREF9004_1125</name>
</gene>
<dbReference type="AlphaFoldDB" id="N6WD05"/>
<dbReference type="Gene3D" id="1.10.520.40">
    <property type="entry name" value="CRISPR-associated protein Cse2"/>
    <property type="match status" value="1"/>
</dbReference>
<dbReference type="STRING" id="888050.HMPREF9004_1125"/>
<organism evidence="1 2">
    <name type="scientific">Schaalia cardiffensis F0333</name>
    <dbReference type="NCBI Taxonomy" id="888050"/>
    <lineage>
        <taxon>Bacteria</taxon>
        <taxon>Bacillati</taxon>
        <taxon>Actinomycetota</taxon>
        <taxon>Actinomycetes</taxon>
        <taxon>Actinomycetales</taxon>
        <taxon>Actinomycetaceae</taxon>
        <taxon>Schaalia</taxon>
    </lineage>
</organism>
<dbReference type="EMBL" id="AQHZ01000018">
    <property type="protein sequence ID" value="ENO18094.1"/>
    <property type="molecule type" value="Genomic_DNA"/>
</dbReference>
<keyword evidence="2" id="KW-1185">Reference proteome</keyword>
<dbReference type="CDD" id="cd09731">
    <property type="entry name" value="Cse2_I-E"/>
    <property type="match status" value="1"/>
</dbReference>
<evidence type="ECO:0000313" key="2">
    <source>
        <dbReference type="Proteomes" id="UP000013015"/>
    </source>
</evidence>
<comment type="caution">
    <text evidence="1">The sequence shown here is derived from an EMBL/GenBank/DDBJ whole genome shotgun (WGS) entry which is preliminary data.</text>
</comment>
<dbReference type="Pfam" id="PF09485">
    <property type="entry name" value="CRISPR_Cse2"/>
    <property type="match status" value="1"/>
</dbReference>
<dbReference type="InterPro" id="IPR038287">
    <property type="entry name" value="Cse2_sf"/>
</dbReference>
<dbReference type="PATRIC" id="fig|888050.3.peg.1069"/>
<evidence type="ECO:0008006" key="3">
    <source>
        <dbReference type="Google" id="ProtNLM"/>
    </source>
</evidence>
<name>N6WD05_9ACTO</name>
<dbReference type="HOGENOM" id="CLU_081588_0_1_11"/>
<dbReference type="RefSeq" id="WP_005963240.1">
    <property type="nucleotide sequence ID" value="NZ_CP040505.1"/>
</dbReference>
<dbReference type="NCBIfam" id="TIGR02548">
    <property type="entry name" value="casB_cse2"/>
    <property type="match status" value="1"/>
</dbReference>
<dbReference type="OrthoDB" id="4808431at2"/>
<protein>
    <recommendedName>
        <fullName evidence="3">Type I-E CRISPR-associated protein Cse2/CasB</fullName>
    </recommendedName>
</protein>
<dbReference type="InterPro" id="IPR013382">
    <property type="entry name" value="CRISPR-assoc_prot_Cse2"/>
</dbReference>
<reference evidence="1 2" key="1">
    <citation type="submission" date="2013-03" db="EMBL/GenBank/DDBJ databases">
        <title>Reference genome for the Human Microbiome Project.</title>
        <authorList>
            <person name="Aqrawi P."/>
            <person name="Ayvaz T."/>
            <person name="Bess C."/>
            <person name="Blankenburg K."/>
            <person name="Coyle M."/>
            <person name="Deng J."/>
            <person name="Forbes L."/>
            <person name="Fowler G."/>
            <person name="Francisco L."/>
            <person name="Fu Q."/>
            <person name="Gibbs R."/>
            <person name="Gross S."/>
            <person name="Gubbala S."/>
            <person name="Hale W."/>
            <person name="Hemphill L."/>
            <person name="Highlander S."/>
            <person name="Hirani K."/>
            <person name="Jackson L."/>
            <person name="Jakkamsetti A."/>
            <person name="Javaid M."/>
            <person name="Jayaseelan J.C."/>
            <person name="Jiang H."/>
            <person name="Joshi V."/>
            <person name="Korchina V."/>
            <person name="Kovar C."/>
            <person name="Lara F."/>
            <person name="Lee S."/>
            <person name="Liu Y."/>
            <person name="Mata R."/>
            <person name="Mathew T."/>
            <person name="Munidasa M."/>
            <person name="Muzny D."/>
            <person name="Nazareth L."/>
            <person name="Ngo R."/>
            <person name="Nguyen L."/>
            <person name="Nguyen N."/>
            <person name="Okwuonu G."/>
            <person name="Ongeri F."/>
            <person name="Palculict T."/>
            <person name="Patil S."/>
            <person name="Petrosino J."/>
            <person name="Pham C."/>
            <person name="Pham P."/>
            <person name="Pu L.-L."/>
            <person name="Qin X."/>
            <person name="Qu J."/>
            <person name="Reid J."/>
            <person name="Ross M."/>
            <person name="Ruth R."/>
            <person name="Saada N."/>
            <person name="San Lucas F."/>
            <person name="Santibanez J."/>
            <person name="Shang Y."/>
            <person name="Simmons D."/>
            <person name="Song X.-Z."/>
            <person name="Tang L.-Y."/>
            <person name="Thornton R."/>
            <person name="Warren J."/>
            <person name="Weissenberger G."/>
            <person name="Wilczek-Boney K."/>
            <person name="Worley K."/>
            <person name="Youmans B."/>
            <person name="Zhang J."/>
            <person name="Zhang L."/>
            <person name="Zhao Z."/>
            <person name="Zhou C."/>
            <person name="Zhu D."/>
            <person name="Zhu Y."/>
        </authorList>
    </citation>
    <scope>NUCLEOTIDE SEQUENCE [LARGE SCALE GENOMIC DNA]</scope>
    <source>
        <strain evidence="1 2">F0333</strain>
    </source>
</reference>
<sequence length="229" mass="24984">MTEESRAQISVPTRDLGSPEDVRNRVLSVIARLKGHNPFAIAGRAQLRSALGKNVGEVPSVWAYTLESGDEHQIGNEATQGELAVHAALTLWAMHQGSHDTSMHMRSQRGATIGASARRVAVSGASDNRCPEEHPIYRRLCAMISAQTFDALVTHARGLVSVMSSADVQIDYGRLASDFYSWQNPRLRSRVVRQWGRDFARTPLSEDGVAGGNVVDLEPIQSESAIPQD</sequence>